<dbReference type="InterPro" id="IPR029044">
    <property type="entry name" value="Nucleotide-diphossugar_trans"/>
</dbReference>
<dbReference type="Gene3D" id="3.90.550.20">
    <property type="match status" value="1"/>
</dbReference>
<reference evidence="1 2" key="1">
    <citation type="journal article" date="2021" name="Microb. Ecol.">
        <title>Candidatus Mesenet longicola: Novel Endosymbionts of Brontispa longissima that Induce Cytoplasmic Incompatibility.</title>
        <authorList>
            <person name="Takano S."/>
            <person name="Gotoh Y."/>
            <person name="Hayashi T."/>
        </authorList>
    </citation>
    <scope>NUCLEOTIDE SEQUENCE [LARGE SCALE GENOMIC DNA]</scope>
    <source>
        <strain evidence="1">L5</strain>
    </source>
</reference>
<comment type="caution">
    <text evidence="1">The sequence shown here is derived from an EMBL/GenBank/DDBJ whole genome shotgun (WGS) entry which is preliminary data.</text>
</comment>
<dbReference type="InterPro" id="IPR007577">
    <property type="entry name" value="GlycoTrfase_DXD_sugar-bd_CS"/>
</dbReference>
<dbReference type="Proteomes" id="UP000637906">
    <property type="component" value="Unassembled WGS sequence"/>
</dbReference>
<sequence>MLNILSIAILLLTTDITILKNNDHVVSDNLPIYFVWLSSDVPQKFFNNLKKTADTNKTRDVILVYSEKHLLKNNRKNIDSIKNINIENIKARVELVRNDNTENLWKIDVYDMELDRQYERIYNLLDQIFTANFFDYGERTRRYCLAADLMKLPLINITGGIYFDIDTEVIGAIGGIKSKKGFNIYYYNDNAHALGNFFVKTNRKNSYFDKLMKEFLIDKVEGIVTGKLDIAIDSDPVDHIRTRILQSYMIDYMNSYLIWEFLMQTKLVWHAKQKEDHIEWEMEGEIPSERLYSKIYKPMISDYGIEVPPTVKLRMKHGDRFHIDYNDPEQLRKLTNLP</sequence>
<gene>
    <name evidence="1" type="ORF">sL5_09490</name>
</gene>
<accession>A0A8J3HYL8</accession>
<proteinExistence type="predicted"/>
<dbReference type="Pfam" id="PF04488">
    <property type="entry name" value="Gly_transf_sug"/>
    <property type="match status" value="1"/>
</dbReference>
<dbReference type="SUPFAM" id="SSF53448">
    <property type="entry name" value="Nucleotide-diphospho-sugar transferases"/>
    <property type="match status" value="1"/>
</dbReference>
<evidence type="ECO:0000313" key="2">
    <source>
        <dbReference type="Proteomes" id="UP000637906"/>
    </source>
</evidence>
<organism evidence="1 2">
    <name type="scientific">Candidatus Mesenet longicola</name>
    <dbReference type="NCBI Taxonomy" id="1892558"/>
    <lineage>
        <taxon>Bacteria</taxon>
        <taxon>Pseudomonadati</taxon>
        <taxon>Pseudomonadota</taxon>
        <taxon>Alphaproteobacteria</taxon>
        <taxon>Rickettsiales</taxon>
        <taxon>Anaplasmataceae</taxon>
        <taxon>Candidatus Mesenet</taxon>
    </lineage>
</organism>
<evidence type="ECO:0000313" key="1">
    <source>
        <dbReference type="EMBL" id="GHM59956.1"/>
    </source>
</evidence>
<dbReference type="EMBL" id="BNGU01000050">
    <property type="protein sequence ID" value="GHM59956.1"/>
    <property type="molecule type" value="Genomic_DNA"/>
</dbReference>
<name>A0A8J3HYL8_9RICK</name>
<dbReference type="AlphaFoldDB" id="A0A8J3HYL8"/>
<keyword evidence="2" id="KW-1185">Reference proteome</keyword>
<protein>
    <submittedName>
        <fullName evidence="1">Uncharacterized protein</fullName>
    </submittedName>
</protein>